<dbReference type="AlphaFoldDB" id="A0A226DXU9"/>
<evidence type="ECO:0000256" key="4">
    <source>
        <dbReference type="ARBA" id="ARBA00022670"/>
    </source>
</evidence>
<dbReference type="PANTHER" id="PTHR11705:SF91">
    <property type="entry name" value="FI01817P-RELATED"/>
    <property type="match status" value="1"/>
</dbReference>
<evidence type="ECO:0000313" key="14">
    <source>
        <dbReference type="EMBL" id="OXA49046.1"/>
    </source>
</evidence>
<evidence type="ECO:0000256" key="1">
    <source>
        <dbReference type="ARBA" id="ARBA00001947"/>
    </source>
</evidence>
<dbReference type="Gene3D" id="3.30.70.340">
    <property type="entry name" value="Metallocarboxypeptidase-like"/>
    <property type="match status" value="1"/>
</dbReference>
<evidence type="ECO:0000256" key="2">
    <source>
        <dbReference type="ARBA" id="ARBA00005988"/>
    </source>
</evidence>
<evidence type="ECO:0000256" key="8">
    <source>
        <dbReference type="ARBA" id="ARBA00022833"/>
    </source>
</evidence>
<evidence type="ECO:0000313" key="15">
    <source>
        <dbReference type="Proteomes" id="UP000198287"/>
    </source>
</evidence>
<feature type="domain" description="Peptidase M14" evidence="13">
    <location>
        <begin position="129"/>
        <end position="421"/>
    </location>
</feature>
<dbReference type="PRINTS" id="PR00765">
    <property type="entry name" value="CRBOXYPTASEA"/>
</dbReference>
<dbReference type="GO" id="GO:0004181">
    <property type="term" value="F:metallocarboxypeptidase activity"/>
    <property type="evidence" value="ECO:0007669"/>
    <property type="project" value="InterPro"/>
</dbReference>
<keyword evidence="5" id="KW-0479">Metal-binding</keyword>
<dbReference type="InterPro" id="IPR003146">
    <property type="entry name" value="M14A_act_pep"/>
</dbReference>
<comment type="caution">
    <text evidence="14">The sequence shown here is derived from an EMBL/GenBank/DDBJ whole genome shotgun (WGS) entry which is preliminary data.</text>
</comment>
<sequence>MHPLILKMNAFYVLISLGILFQPGDTGSPRINGTDQVFTVQTSTTEETKLIYQLYLNGEYDFWTAPLRGGSHVDIMARAGQVYDLTDFLQSHGLNYSVKFSDVRSLIREEQRQNEVTRSTRLGRISWDRYATFHEISAWLKSLNTSYSTVSIIGYSSQHRPIYAVTFSTGGPPKKSVLIDANIHAREWIAGATATWIINELAVNTTVYLDILKEIDIHIVPIMNPDGYVHTHSGGIQARLWRKTRSVQSGSKCVGCDPNRNFGFHWDGESTSSDPCSDIYRGVAPFSEPEVAALVEFVTTLEKEGASFLAYLTLHAYGKVWLLPWGYTQGVYPDDYADQLSLGQAAIAAVQSIHGTRYHTGQGADLLYGVGGASDDFMKNHGIKYTATVEMRGDSFILPPAQIVPNAQEVWAGIQEYFKRVIVTS</sequence>
<dbReference type="OMA" id="ITSMEWT"/>
<reference evidence="14 15" key="1">
    <citation type="submission" date="2015-12" db="EMBL/GenBank/DDBJ databases">
        <title>The genome of Folsomia candida.</title>
        <authorList>
            <person name="Faddeeva A."/>
            <person name="Derks M.F."/>
            <person name="Anvar Y."/>
            <person name="Smit S."/>
            <person name="Van Straalen N."/>
            <person name="Roelofs D."/>
        </authorList>
    </citation>
    <scope>NUCLEOTIDE SEQUENCE [LARGE SCALE GENOMIC DNA]</scope>
    <source>
        <strain evidence="14 15">VU population</strain>
        <tissue evidence="14">Whole body</tissue>
    </source>
</reference>
<accession>A0A226DXU9</accession>
<dbReference type="InterPro" id="IPR057246">
    <property type="entry name" value="CARBOXYPEPT_ZN_1"/>
</dbReference>
<dbReference type="PANTHER" id="PTHR11705">
    <property type="entry name" value="PROTEASE FAMILY M14 CARBOXYPEPTIDASE A,B"/>
    <property type="match status" value="1"/>
</dbReference>
<evidence type="ECO:0000256" key="5">
    <source>
        <dbReference type="ARBA" id="ARBA00022723"/>
    </source>
</evidence>
<evidence type="ECO:0000256" key="7">
    <source>
        <dbReference type="ARBA" id="ARBA00022801"/>
    </source>
</evidence>
<keyword evidence="9" id="KW-0482">Metalloprotease</keyword>
<feature type="active site" description="Proton donor/acceptor" evidence="11">
    <location>
        <position position="390"/>
    </location>
</feature>
<name>A0A226DXU9_FOLCA</name>
<dbReference type="SMART" id="SM00631">
    <property type="entry name" value="Zn_pept"/>
    <property type="match status" value="1"/>
</dbReference>
<gene>
    <name evidence="14" type="ORF">Fcan01_16799</name>
</gene>
<feature type="signal peptide" evidence="12">
    <location>
        <begin position="1"/>
        <end position="26"/>
    </location>
</feature>
<dbReference type="PROSITE" id="PS00132">
    <property type="entry name" value="CARBOXYPEPT_ZN_1"/>
    <property type="match status" value="1"/>
</dbReference>
<dbReference type="SUPFAM" id="SSF54897">
    <property type="entry name" value="Protease propeptides/inhibitors"/>
    <property type="match status" value="1"/>
</dbReference>
<evidence type="ECO:0000256" key="10">
    <source>
        <dbReference type="ARBA" id="ARBA00023157"/>
    </source>
</evidence>
<dbReference type="Proteomes" id="UP000198287">
    <property type="component" value="Unassembled WGS sequence"/>
</dbReference>
<comment type="similarity">
    <text evidence="2 11">Belongs to the peptidase M14 family.</text>
</comment>
<dbReference type="GO" id="GO:0008270">
    <property type="term" value="F:zinc ion binding"/>
    <property type="evidence" value="ECO:0007669"/>
    <property type="project" value="InterPro"/>
</dbReference>
<dbReference type="OrthoDB" id="3626597at2759"/>
<dbReference type="InterPro" id="IPR000834">
    <property type="entry name" value="Peptidase_M14"/>
</dbReference>
<proteinExistence type="inferred from homology"/>
<dbReference type="CDD" id="cd03860">
    <property type="entry name" value="M14_CP_A-B_like"/>
    <property type="match status" value="1"/>
</dbReference>
<keyword evidence="4" id="KW-0645">Protease</keyword>
<dbReference type="PROSITE" id="PS52035">
    <property type="entry name" value="PEPTIDASE_M14"/>
    <property type="match status" value="1"/>
</dbReference>
<evidence type="ECO:0000259" key="13">
    <source>
        <dbReference type="PROSITE" id="PS52035"/>
    </source>
</evidence>
<evidence type="ECO:0000256" key="6">
    <source>
        <dbReference type="ARBA" id="ARBA00022729"/>
    </source>
</evidence>
<dbReference type="GO" id="GO:0006508">
    <property type="term" value="P:proteolysis"/>
    <property type="evidence" value="ECO:0007669"/>
    <property type="project" value="UniProtKB-KW"/>
</dbReference>
<dbReference type="Gene3D" id="3.40.630.10">
    <property type="entry name" value="Zn peptidases"/>
    <property type="match status" value="1"/>
</dbReference>
<keyword evidence="6 12" id="KW-0732">Signal</keyword>
<dbReference type="Pfam" id="PF00246">
    <property type="entry name" value="Peptidase_M14"/>
    <property type="match status" value="1"/>
</dbReference>
<dbReference type="SUPFAM" id="SSF53187">
    <property type="entry name" value="Zn-dependent exopeptidases"/>
    <property type="match status" value="1"/>
</dbReference>
<dbReference type="EMBL" id="LNIX01000011">
    <property type="protein sequence ID" value="OXA49046.1"/>
    <property type="molecule type" value="Genomic_DNA"/>
</dbReference>
<feature type="chain" id="PRO_5012804830" evidence="12">
    <location>
        <begin position="27"/>
        <end position="425"/>
    </location>
</feature>
<evidence type="ECO:0000256" key="9">
    <source>
        <dbReference type="ARBA" id="ARBA00023049"/>
    </source>
</evidence>
<keyword evidence="10" id="KW-1015">Disulfide bond</keyword>
<protein>
    <submittedName>
        <fullName evidence="14">Carboxypeptidase A4</fullName>
    </submittedName>
</protein>
<comment type="cofactor">
    <cofactor evidence="1">
        <name>Zn(2+)</name>
        <dbReference type="ChEBI" id="CHEBI:29105"/>
    </cofactor>
</comment>
<evidence type="ECO:0000256" key="12">
    <source>
        <dbReference type="SAM" id="SignalP"/>
    </source>
</evidence>
<organism evidence="14 15">
    <name type="scientific">Folsomia candida</name>
    <name type="common">Springtail</name>
    <dbReference type="NCBI Taxonomy" id="158441"/>
    <lineage>
        <taxon>Eukaryota</taxon>
        <taxon>Metazoa</taxon>
        <taxon>Ecdysozoa</taxon>
        <taxon>Arthropoda</taxon>
        <taxon>Hexapoda</taxon>
        <taxon>Collembola</taxon>
        <taxon>Entomobryomorpha</taxon>
        <taxon>Isotomoidea</taxon>
        <taxon>Isotomidae</taxon>
        <taxon>Proisotominae</taxon>
        <taxon>Folsomia</taxon>
    </lineage>
</organism>
<evidence type="ECO:0000256" key="11">
    <source>
        <dbReference type="PROSITE-ProRule" id="PRU01379"/>
    </source>
</evidence>
<dbReference type="FunFam" id="3.40.630.10:FF:000084">
    <property type="entry name" value="Carboxypeptidase B2"/>
    <property type="match status" value="1"/>
</dbReference>
<evidence type="ECO:0000256" key="3">
    <source>
        <dbReference type="ARBA" id="ARBA00022645"/>
    </source>
</evidence>
<dbReference type="InterPro" id="IPR036990">
    <property type="entry name" value="M14A-like_propep"/>
</dbReference>
<dbReference type="GO" id="GO:0005615">
    <property type="term" value="C:extracellular space"/>
    <property type="evidence" value="ECO:0007669"/>
    <property type="project" value="TreeGrafter"/>
</dbReference>
<keyword evidence="7" id="KW-0378">Hydrolase</keyword>
<keyword evidence="15" id="KW-1185">Reference proteome</keyword>
<dbReference type="Pfam" id="PF02244">
    <property type="entry name" value="Propep_M14"/>
    <property type="match status" value="1"/>
</dbReference>
<keyword evidence="8" id="KW-0862">Zinc</keyword>
<keyword evidence="3 14" id="KW-0121">Carboxypeptidase</keyword>